<name>A0A3B7LTL2_9GAMM</name>
<feature type="domain" description="Zona occludens toxin N-terminal" evidence="1">
    <location>
        <begin position="9"/>
        <end position="261"/>
    </location>
</feature>
<evidence type="ECO:0000313" key="3">
    <source>
        <dbReference type="Proteomes" id="UP000263753"/>
    </source>
</evidence>
<organism evidence="2 3">
    <name type="scientific">Acinetobacter chinensis</name>
    <dbReference type="NCBI Taxonomy" id="2004650"/>
    <lineage>
        <taxon>Bacteria</taxon>
        <taxon>Pseudomonadati</taxon>
        <taxon>Pseudomonadota</taxon>
        <taxon>Gammaproteobacteria</taxon>
        <taxon>Moraxellales</taxon>
        <taxon>Moraxellaceae</taxon>
        <taxon>Acinetobacter</taxon>
    </lineage>
</organism>
<dbReference type="RefSeq" id="WP_087511088.1">
    <property type="nucleotide sequence ID" value="NZ_CP032134.1"/>
</dbReference>
<dbReference type="Pfam" id="PF05707">
    <property type="entry name" value="Zot"/>
    <property type="match status" value="1"/>
</dbReference>
<protein>
    <recommendedName>
        <fullName evidence="1">Zona occludens toxin N-terminal domain-containing protein</fullName>
    </recommendedName>
</protein>
<evidence type="ECO:0000259" key="1">
    <source>
        <dbReference type="Pfam" id="PF05707"/>
    </source>
</evidence>
<sequence length="481" mass="55337">MTQTLISAPPRTGKTQYAVYLIDQLSKKYPDRIIFTNIIGMNYPGVVSIRSTTHKPFDWRDLPNGSILFYDECHEHPAFSDEDLLKDMTVDVSEYDSLINKVGNGIVDNYVLQLLTDYLSYNDFDDDSKSKLKSQILHEKSVPREIRKSLIDHVNVWKKRKLIRAKEAILDIGRSLTLHGHFGIDIYMITQDVKRVNSAIKSATSLHLVLRRMYGWQCCFIFEYPEVQTYFGSSNRKNATSWRVFRYRKNLYKYYISAEQHHTKARIPLGLASVAAIPFALWGYAYYDAKQKNTLGIFGEKEPISATSKDQSPGGYSVHSEETKTKMIVEKCIEDKQMTAEQCRVSFDPAYSAQRNNALQQQTGNSMQQVVFDYNPNKPYDANFTANYNPTDFPRLSATIIYNGKCHAYNQQGTQMYDISDADCMRFASGDRPFDYFKQQNLNTQNNNTMNQQNVNQNISTVSLSREELAKYQLAKEQGLI</sequence>
<gene>
    <name evidence="2" type="ORF">CDG60_06160</name>
</gene>
<dbReference type="AlphaFoldDB" id="A0A3B7LTL2"/>
<dbReference type="EMBL" id="CP032134">
    <property type="protein sequence ID" value="AXY56192.1"/>
    <property type="molecule type" value="Genomic_DNA"/>
</dbReference>
<dbReference type="InterPro" id="IPR008900">
    <property type="entry name" value="Zot_N"/>
</dbReference>
<proteinExistence type="predicted"/>
<dbReference type="InterPro" id="IPR027417">
    <property type="entry name" value="P-loop_NTPase"/>
</dbReference>
<dbReference type="Proteomes" id="UP000263753">
    <property type="component" value="Chromosome"/>
</dbReference>
<accession>A0A3B7LTL2</accession>
<dbReference type="KEGG" id="achi:CDG60_06160"/>
<reference evidence="3" key="1">
    <citation type="submission" date="2018-09" db="EMBL/GenBank/DDBJ databases">
        <title>The complete genome of Acinetobacter sp. strain WCHAc010005.</title>
        <authorList>
            <person name="Hu Y."/>
            <person name="Long H."/>
            <person name="Feng Y."/>
            <person name="Zong Z."/>
        </authorList>
    </citation>
    <scope>NUCLEOTIDE SEQUENCE [LARGE SCALE GENOMIC DNA]</scope>
    <source>
        <strain evidence="3">WCHAc010005</strain>
    </source>
</reference>
<dbReference type="Gene3D" id="3.40.50.300">
    <property type="entry name" value="P-loop containing nucleotide triphosphate hydrolases"/>
    <property type="match status" value="1"/>
</dbReference>
<evidence type="ECO:0000313" key="2">
    <source>
        <dbReference type="EMBL" id="AXY56192.1"/>
    </source>
</evidence>